<keyword evidence="7 9" id="KW-0408">Iron</keyword>
<comment type="subcellular location">
    <subcellularLocation>
        <location evidence="1">Periplasm</location>
    </subcellularLocation>
</comment>
<feature type="binding site" description="axial binding residue" evidence="9">
    <location>
        <position position="39"/>
    </location>
    <ligand>
        <name>heme c</name>
        <dbReference type="ChEBI" id="CHEBI:61717"/>
        <label>1</label>
    </ligand>
    <ligandPart>
        <name>Fe</name>
        <dbReference type="ChEBI" id="CHEBI:18248"/>
    </ligandPart>
</feature>
<feature type="binding site" description="axial binding residue" evidence="9">
    <location>
        <position position="183"/>
    </location>
    <ligand>
        <name>heme c</name>
        <dbReference type="ChEBI" id="CHEBI:61717"/>
        <label>2</label>
    </ligand>
    <ligandPart>
        <name>Fe</name>
        <dbReference type="ChEBI" id="CHEBI:18248"/>
    </ligandPart>
</feature>
<dbReference type="OrthoDB" id="9773456at2"/>
<dbReference type="GO" id="GO:0005506">
    <property type="term" value="F:iron ion binding"/>
    <property type="evidence" value="ECO:0007669"/>
    <property type="project" value="InterPro"/>
</dbReference>
<keyword evidence="3 8" id="KW-0349">Heme</keyword>
<organism evidence="11 12">
    <name type="scientific">Thalassotalea agarivorans</name>
    <name type="common">Thalassomonas agarivorans</name>
    <dbReference type="NCBI Taxonomy" id="349064"/>
    <lineage>
        <taxon>Bacteria</taxon>
        <taxon>Pseudomonadati</taxon>
        <taxon>Pseudomonadota</taxon>
        <taxon>Gammaproteobacteria</taxon>
        <taxon>Alteromonadales</taxon>
        <taxon>Colwelliaceae</taxon>
        <taxon>Thalassotalea</taxon>
    </lineage>
</organism>
<evidence type="ECO:0000256" key="7">
    <source>
        <dbReference type="ARBA" id="ARBA00023004"/>
    </source>
</evidence>
<feature type="binding site" description="covalent" evidence="8">
    <location>
        <position position="132"/>
    </location>
    <ligand>
        <name>heme c</name>
        <dbReference type="ChEBI" id="CHEBI:61717"/>
        <label>2</label>
    </ligand>
</feature>
<dbReference type="Pfam" id="PF00034">
    <property type="entry name" value="Cytochrom_C"/>
    <property type="match status" value="2"/>
</dbReference>
<evidence type="ECO:0000256" key="5">
    <source>
        <dbReference type="ARBA" id="ARBA00022764"/>
    </source>
</evidence>
<reference evidence="11 12" key="1">
    <citation type="submission" date="2016-10" db="EMBL/GenBank/DDBJ databases">
        <authorList>
            <person name="de Groot N.N."/>
        </authorList>
    </citation>
    <scope>NUCLEOTIDE SEQUENCE [LARGE SCALE GENOMIC DNA]</scope>
    <source>
        <strain evidence="11 12">DSM 19706</strain>
    </source>
</reference>
<evidence type="ECO:0000313" key="12">
    <source>
        <dbReference type="Proteomes" id="UP000199308"/>
    </source>
</evidence>
<dbReference type="PROSITE" id="PS51007">
    <property type="entry name" value="CYTC"/>
    <property type="match status" value="2"/>
</dbReference>
<dbReference type="GO" id="GO:0020037">
    <property type="term" value="F:heme binding"/>
    <property type="evidence" value="ECO:0007669"/>
    <property type="project" value="InterPro"/>
</dbReference>
<name>A0A1I0FVC0_THASX</name>
<evidence type="ECO:0000256" key="4">
    <source>
        <dbReference type="ARBA" id="ARBA00022723"/>
    </source>
</evidence>
<proteinExistence type="predicted"/>
<dbReference type="AlphaFoldDB" id="A0A1I0FVC0"/>
<keyword evidence="5" id="KW-0574">Periplasm</keyword>
<evidence type="ECO:0000256" key="9">
    <source>
        <dbReference type="PIRSR" id="PIRSR000005-2"/>
    </source>
</evidence>
<dbReference type="InterPro" id="IPR050597">
    <property type="entry name" value="Cytochrome_c_Oxidase_Subunit"/>
</dbReference>
<dbReference type="PIRSF" id="PIRSF000005">
    <property type="entry name" value="Cytochrome_c4"/>
    <property type="match status" value="1"/>
</dbReference>
<dbReference type="InterPro" id="IPR024167">
    <property type="entry name" value="Cytochrome_c4-like"/>
</dbReference>
<feature type="domain" description="Cytochrome c" evidence="10">
    <location>
        <begin position="20"/>
        <end position="109"/>
    </location>
</feature>
<keyword evidence="12" id="KW-1185">Reference proteome</keyword>
<dbReference type="PANTHER" id="PTHR33751:SF9">
    <property type="entry name" value="CYTOCHROME C4"/>
    <property type="match status" value="1"/>
</dbReference>
<dbReference type="PANTHER" id="PTHR33751">
    <property type="entry name" value="CBB3-TYPE CYTOCHROME C OXIDASE SUBUNIT FIXP"/>
    <property type="match status" value="1"/>
</dbReference>
<evidence type="ECO:0000256" key="2">
    <source>
        <dbReference type="ARBA" id="ARBA00022448"/>
    </source>
</evidence>
<feature type="domain" description="Cytochrome c" evidence="10">
    <location>
        <begin position="119"/>
        <end position="206"/>
    </location>
</feature>
<feature type="binding site" description="axial binding residue" evidence="9">
    <location>
        <position position="86"/>
    </location>
    <ligand>
        <name>heme c</name>
        <dbReference type="ChEBI" id="CHEBI:61717"/>
        <label>1</label>
    </ligand>
    <ligandPart>
        <name>Fe</name>
        <dbReference type="ChEBI" id="CHEBI:18248"/>
    </ligandPart>
</feature>
<keyword evidence="2" id="KW-0813">Transport</keyword>
<evidence type="ECO:0000313" key="11">
    <source>
        <dbReference type="EMBL" id="SET62221.1"/>
    </source>
</evidence>
<keyword evidence="6" id="KW-0249">Electron transport</keyword>
<dbReference type="GO" id="GO:0009055">
    <property type="term" value="F:electron transfer activity"/>
    <property type="evidence" value="ECO:0007669"/>
    <property type="project" value="InterPro"/>
</dbReference>
<evidence type="ECO:0000256" key="6">
    <source>
        <dbReference type="ARBA" id="ARBA00022982"/>
    </source>
</evidence>
<keyword evidence="4 9" id="KW-0479">Metal-binding</keyword>
<evidence type="ECO:0000256" key="1">
    <source>
        <dbReference type="ARBA" id="ARBA00004418"/>
    </source>
</evidence>
<dbReference type="Proteomes" id="UP000199308">
    <property type="component" value="Unassembled WGS sequence"/>
</dbReference>
<dbReference type="InterPro" id="IPR009056">
    <property type="entry name" value="Cyt_c-like_dom"/>
</dbReference>
<evidence type="ECO:0000256" key="3">
    <source>
        <dbReference type="ARBA" id="ARBA00022617"/>
    </source>
</evidence>
<dbReference type="STRING" id="349064.SAMN05660429_02238"/>
<feature type="binding site" description="covalent" evidence="8">
    <location>
        <position position="135"/>
    </location>
    <ligand>
        <name>heme c</name>
        <dbReference type="ChEBI" id="CHEBI:61717"/>
        <label>2</label>
    </ligand>
</feature>
<dbReference type="RefSeq" id="WP_093330317.1">
    <property type="nucleotide sequence ID" value="NZ_AP027363.1"/>
</dbReference>
<dbReference type="InterPro" id="IPR036909">
    <property type="entry name" value="Cyt_c-like_dom_sf"/>
</dbReference>
<evidence type="ECO:0000259" key="10">
    <source>
        <dbReference type="PROSITE" id="PS51007"/>
    </source>
</evidence>
<feature type="binding site" description="covalent" evidence="8">
    <location>
        <position position="35"/>
    </location>
    <ligand>
        <name>heme c</name>
        <dbReference type="ChEBI" id="CHEBI:61717"/>
        <label>1</label>
    </ligand>
</feature>
<feature type="binding site" description="covalent" evidence="8">
    <location>
        <position position="38"/>
    </location>
    <ligand>
        <name>heme c</name>
        <dbReference type="ChEBI" id="CHEBI:61717"/>
        <label>1</label>
    </ligand>
</feature>
<sequence>MNISKNILITISLVTLFTVLDSKANEEAKALYQQCVACHGENGQGVEALKSPQIAGQEDWYIERQLLAFANGHRGADAKDSYGAQMVAIAKTLTKEQVKTLSAYVVSMPATDIVESLEGDLKKGYSAYQAKCGVCHGAAAEGNKVLNAPRLNNLTNEYLVRQMQNFSTGVRGVHKDDKYGRQMAMMSRTVSEQETKDILAFIGSQK</sequence>
<gene>
    <name evidence="11" type="ORF">SAMN05660429_02238</name>
</gene>
<accession>A0A1I0FVC0</accession>
<protein>
    <submittedName>
        <fullName evidence="11">Cytochrome c553</fullName>
    </submittedName>
</protein>
<dbReference type="EMBL" id="FOHK01000010">
    <property type="protein sequence ID" value="SET62221.1"/>
    <property type="molecule type" value="Genomic_DNA"/>
</dbReference>
<evidence type="ECO:0000256" key="8">
    <source>
        <dbReference type="PIRSR" id="PIRSR000005-1"/>
    </source>
</evidence>
<dbReference type="Gene3D" id="1.10.760.10">
    <property type="entry name" value="Cytochrome c-like domain"/>
    <property type="match status" value="2"/>
</dbReference>
<comment type="PTM">
    <text evidence="8">Binds 2 heme c groups covalently per subunit.</text>
</comment>
<dbReference type="SUPFAM" id="SSF46626">
    <property type="entry name" value="Cytochrome c"/>
    <property type="match status" value="2"/>
</dbReference>
<dbReference type="GO" id="GO:0042597">
    <property type="term" value="C:periplasmic space"/>
    <property type="evidence" value="ECO:0007669"/>
    <property type="project" value="UniProtKB-SubCell"/>
</dbReference>
<feature type="binding site" description="axial binding residue" evidence="9">
    <location>
        <position position="136"/>
    </location>
    <ligand>
        <name>heme c</name>
        <dbReference type="ChEBI" id="CHEBI:61717"/>
        <label>2</label>
    </ligand>
    <ligandPart>
        <name>Fe</name>
        <dbReference type="ChEBI" id="CHEBI:18248"/>
    </ligandPart>
</feature>